<dbReference type="PANTHER" id="PTHR35562:SF1">
    <property type="entry name" value="UPF0115 PROTEIN YFCN"/>
    <property type="match status" value="1"/>
</dbReference>
<dbReference type="GO" id="GO:0016787">
    <property type="term" value="F:hydrolase activity"/>
    <property type="evidence" value="ECO:0007669"/>
    <property type="project" value="UniProtKB-KW"/>
</dbReference>
<evidence type="ECO:0000313" key="10">
    <source>
        <dbReference type="Proteomes" id="UP000287908"/>
    </source>
</evidence>
<evidence type="ECO:0000256" key="4">
    <source>
        <dbReference type="ARBA" id="ARBA00022801"/>
    </source>
</evidence>
<evidence type="ECO:0000313" key="9">
    <source>
        <dbReference type="EMBL" id="RUO77273.1"/>
    </source>
</evidence>
<protein>
    <recommendedName>
        <fullName evidence="6">Ribosome rescue factor SmrB</fullName>
        <ecNumber evidence="6">3.1.-.-</ecNumber>
    </recommendedName>
</protein>
<comment type="subunit">
    <text evidence="6">Associates with collided ribosomes, but not with correctly translating polysomes.</text>
</comment>
<dbReference type="OrthoDB" id="5795446at2"/>
<keyword evidence="5 6" id="KW-0694">RNA-binding</keyword>
<evidence type="ECO:0000256" key="3">
    <source>
        <dbReference type="ARBA" id="ARBA00022759"/>
    </source>
</evidence>
<comment type="similarity">
    <text evidence="6">Belongs to the SmrB family.</text>
</comment>
<dbReference type="EMBL" id="PIQF01000001">
    <property type="protein sequence ID" value="RUO77273.1"/>
    <property type="molecule type" value="Genomic_DNA"/>
</dbReference>
<gene>
    <name evidence="6" type="primary">smrB</name>
    <name evidence="9" type="ORF">CWI81_01950</name>
</gene>
<dbReference type="InterPro" id="IPR002625">
    <property type="entry name" value="Smr_dom"/>
</dbReference>
<sequence length="187" mass="21243">MKSFKSARKTNSTAVDDDERALFRDAVKGARTIDNDKIQPLPAKQRLQQKKHRQKADSVGLNSRAATDFFSDQFQGYIEDGPVRYVAEQESHYLLKQLRRGDYSPEMLLDLHGMTLAAAKQELAAMLRACEKQLIECCSIMHGHGSGRLKQQLPHWLIQYPGIRAFHQAPKEWGGDAAIVLLIKRRD</sequence>
<dbReference type="Gene3D" id="3.30.1370.110">
    <property type="match status" value="1"/>
</dbReference>
<organism evidence="9 10">
    <name type="scientific">Idiomarina seosinensis</name>
    <dbReference type="NCBI Taxonomy" id="281739"/>
    <lineage>
        <taxon>Bacteria</taxon>
        <taxon>Pseudomonadati</taxon>
        <taxon>Pseudomonadota</taxon>
        <taxon>Gammaproteobacteria</taxon>
        <taxon>Alteromonadales</taxon>
        <taxon>Idiomarinaceae</taxon>
        <taxon>Idiomarina</taxon>
    </lineage>
</organism>
<dbReference type="SUPFAM" id="SSF160443">
    <property type="entry name" value="SMR domain-like"/>
    <property type="match status" value="1"/>
</dbReference>
<dbReference type="SMART" id="SM00463">
    <property type="entry name" value="SMR"/>
    <property type="match status" value="1"/>
</dbReference>
<evidence type="ECO:0000259" key="8">
    <source>
        <dbReference type="PROSITE" id="PS50828"/>
    </source>
</evidence>
<evidence type="ECO:0000256" key="2">
    <source>
        <dbReference type="ARBA" id="ARBA00022730"/>
    </source>
</evidence>
<keyword evidence="3 6" id="KW-0255">Endonuclease</keyword>
<evidence type="ECO:0000256" key="1">
    <source>
        <dbReference type="ARBA" id="ARBA00022722"/>
    </source>
</evidence>
<evidence type="ECO:0000256" key="7">
    <source>
        <dbReference type="SAM" id="MobiDB-lite"/>
    </source>
</evidence>
<dbReference type="PANTHER" id="PTHR35562">
    <property type="entry name" value="DNA ENDONUCLEASE SMRA-RELATED"/>
    <property type="match status" value="1"/>
</dbReference>
<evidence type="ECO:0000256" key="5">
    <source>
        <dbReference type="ARBA" id="ARBA00022884"/>
    </source>
</evidence>
<dbReference type="GO" id="GO:0072344">
    <property type="term" value="P:rescue of stalled ribosome"/>
    <property type="evidence" value="ECO:0007669"/>
    <property type="project" value="UniProtKB-UniRule"/>
</dbReference>
<dbReference type="GO" id="GO:0019843">
    <property type="term" value="F:rRNA binding"/>
    <property type="evidence" value="ECO:0007669"/>
    <property type="project" value="UniProtKB-UniRule"/>
</dbReference>
<dbReference type="PROSITE" id="PS50828">
    <property type="entry name" value="SMR"/>
    <property type="match status" value="1"/>
</dbReference>
<dbReference type="InterPro" id="IPR022990">
    <property type="entry name" value="SmrB-like"/>
</dbReference>
<dbReference type="EC" id="3.1.-.-" evidence="6"/>
<dbReference type="AlphaFoldDB" id="A0A432ZH96"/>
<dbReference type="InterPro" id="IPR036063">
    <property type="entry name" value="Smr_dom_sf"/>
</dbReference>
<dbReference type="GO" id="GO:0004521">
    <property type="term" value="F:RNA endonuclease activity"/>
    <property type="evidence" value="ECO:0007669"/>
    <property type="project" value="UniProtKB-UniRule"/>
</dbReference>
<dbReference type="NCBIfam" id="NF003432">
    <property type="entry name" value="PRK04946.1"/>
    <property type="match status" value="1"/>
</dbReference>
<evidence type="ECO:0000256" key="6">
    <source>
        <dbReference type="HAMAP-Rule" id="MF_01042"/>
    </source>
</evidence>
<dbReference type="Proteomes" id="UP000287908">
    <property type="component" value="Unassembled WGS sequence"/>
</dbReference>
<proteinExistence type="inferred from homology"/>
<dbReference type="HAMAP" id="MF_01042">
    <property type="entry name" value="SmrB"/>
    <property type="match status" value="1"/>
</dbReference>
<comment type="function">
    <text evidence="6">Acts as a ribosome collision sensor. Detects stalled/collided disomes (pairs of ribosomes where the leading ribosome is stalled and a second ribosome has collided with it) and endonucleolytically cleaves mRNA at the 5' boundary of the stalled ribosome. Stalled/collided disomes form a new interface (primarily via the 30S subunits) that binds SmrB. Cleaved mRNA becomes available for tmRNA ligation, leading to ribosomal subunit dissociation and rescue of stalled ribosomes.</text>
</comment>
<dbReference type="RefSeq" id="WP_126783548.1">
    <property type="nucleotide sequence ID" value="NZ_PIQF01000001.1"/>
</dbReference>
<comment type="caution">
    <text evidence="9">The sequence shown here is derived from an EMBL/GenBank/DDBJ whole genome shotgun (WGS) entry which is preliminary data.</text>
</comment>
<reference evidence="9 10" key="1">
    <citation type="journal article" date="2011" name="Front. Microbiol.">
        <title>Genomic signatures of strain selection and enhancement in Bacillus atrophaeus var. globigii, a historical biowarfare simulant.</title>
        <authorList>
            <person name="Gibbons H.S."/>
            <person name="Broomall S.M."/>
            <person name="McNew L.A."/>
            <person name="Daligault H."/>
            <person name="Chapman C."/>
            <person name="Bruce D."/>
            <person name="Karavis M."/>
            <person name="Krepps M."/>
            <person name="McGregor P.A."/>
            <person name="Hong C."/>
            <person name="Park K.H."/>
            <person name="Akmal A."/>
            <person name="Feldman A."/>
            <person name="Lin J.S."/>
            <person name="Chang W.E."/>
            <person name="Higgs B.W."/>
            <person name="Demirev P."/>
            <person name="Lindquist J."/>
            <person name="Liem A."/>
            <person name="Fochler E."/>
            <person name="Read T.D."/>
            <person name="Tapia R."/>
            <person name="Johnson S."/>
            <person name="Bishop-Lilly K.A."/>
            <person name="Detter C."/>
            <person name="Han C."/>
            <person name="Sozhamannan S."/>
            <person name="Rosenzweig C.N."/>
            <person name="Skowronski E.W."/>
        </authorList>
    </citation>
    <scope>NUCLEOTIDE SEQUENCE [LARGE SCALE GENOMIC DNA]</scope>
    <source>
        <strain evidence="9 10">CL-SP19</strain>
    </source>
</reference>
<feature type="domain" description="Smr" evidence="8">
    <location>
        <begin position="109"/>
        <end position="184"/>
    </location>
</feature>
<dbReference type="Pfam" id="PF01713">
    <property type="entry name" value="Smr"/>
    <property type="match status" value="1"/>
</dbReference>
<name>A0A432ZH96_9GAMM</name>
<keyword evidence="4 6" id="KW-0378">Hydrolase</keyword>
<keyword evidence="2 6" id="KW-0699">rRNA-binding</keyword>
<feature type="region of interest" description="Disordered" evidence="7">
    <location>
        <begin position="33"/>
        <end position="58"/>
    </location>
</feature>
<keyword evidence="10" id="KW-1185">Reference proteome</keyword>
<keyword evidence="1 6" id="KW-0540">Nuclease</keyword>
<accession>A0A432ZH96</accession>